<reference evidence="8 9" key="1">
    <citation type="journal article" date="2012" name="J. Bacteriol.">
        <title>Genome sequence of Mycobacterium hassiacum DSM 44199, a rare source of heat-stable mycobacterial proteins.</title>
        <authorList>
            <person name="Tiago I."/>
            <person name="Maranha A."/>
            <person name="Mendes V."/>
            <person name="Alarico S."/>
            <person name="Moynihan P.J."/>
            <person name="Clarke A.J."/>
            <person name="Macedo-Ribeiro S."/>
            <person name="Pereira P.J."/>
            <person name="Empadinhas N."/>
        </authorList>
    </citation>
    <scope>NUCLEOTIDE SEQUENCE [LARGE SCALE GENOMIC DNA]</scope>
    <source>
        <strain evidence="9">DSM 44199 / CIP 105218 / JCM 12690 / 3849</strain>
    </source>
</reference>
<evidence type="ECO:0000256" key="4">
    <source>
        <dbReference type="ARBA" id="ARBA00022989"/>
    </source>
</evidence>
<keyword evidence="3 6" id="KW-0812">Transmembrane</keyword>
<dbReference type="Pfam" id="PF06271">
    <property type="entry name" value="RDD"/>
    <property type="match status" value="1"/>
</dbReference>
<dbReference type="PANTHER" id="PTHR36115:SF6">
    <property type="entry name" value="PROLINE-RICH ANTIGEN HOMOLOG"/>
    <property type="match status" value="1"/>
</dbReference>
<keyword evidence="2" id="KW-1003">Cell membrane</keyword>
<accession>K5BE17</accession>
<dbReference type="InterPro" id="IPR051791">
    <property type="entry name" value="Pra-immunoreactive"/>
</dbReference>
<gene>
    <name evidence="8" type="ORF">C731_3362</name>
</gene>
<evidence type="ECO:0000313" key="8">
    <source>
        <dbReference type="EMBL" id="EKF22622.1"/>
    </source>
</evidence>
<proteinExistence type="predicted"/>
<evidence type="ECO:0000259" key="7">
    <source>
        <dbReference type="Pfam" id="PF06271"/>
    </source>
</evidence>
<dbReference type="RefSeq" id="WP_005629545.1">
    <property type="nucleotide sequence ID" value="NZ_AMRA01000095.1"/>
</dbReference>
<dbReference type="InterPro" id="IPR010432">
    <property type="entry name" value="RDD"/>
</dbReference>
<comment type="caution">
    <text evidence="8">The sequence shown here is derived from an EMBL/GenBank/DDBJ whole genome shotgun (WGS) entry which is preliminary data.</text>
</comment>
<evidence type="ECO:0000313" key="9">
    <source>
        <dbReference type="Proteomes" id="UP000006265"/>
    </source>
</evidence>
<dbReference type="EMBL" id="AMRA01000095">
    <property type="protein sequence ID" value="EKF22622.1"/>
    <property type="molecule type" value="Genomic_DNA"/>
</dbReference>
<evidence type="ECO:0000256" key="1">
    <source>
        <dbReference type="ARBA" id="ARBA00004651"/>
    </source>
</evidence>
<keyword evidence="9" id="KW-1185">Reference proteome</keyword>
<evidence type="ECO:0000256" key="5">
    <source>
        <dbReference type="ARBA" id="ARBA00023136"/>
    </source>
</evidence>
<feature type="transmembrane region" description="Helical" evidence="6">
    <location>
        <begin position="79"/>
        <end position="99"/>
    </location>
</feature>
<dbReference type="PANTHER" id="PTHR36115">
    <property type="entry name" value="PROLINE-RICH ANTIGEN HOMOLOG-RELATED"/>
    <property type="match status" value="1"/>
</dbReference>
<dbReference type="STRING" id="1122247.GCA_000379865_04234"/>
<organism evidence="8 9">
    <name type="scientific">Mycolicibacterium hassiacum (strain DSM 44199 / CIP 105218 / JCM 12690 / 3849)</name>
    <name type="common">Mycobacterium hassiacum</name>
    <dbReference type="NCBI Taxonomy" id="1122247"/>
    <lineage>
        <taxon>Bacteria</taxon>
        <taxon>Bacillati</taxon>
        <taxon>Actinomycetota</taxon>
        <taxon>Actinomycetes</taxon>
        <taxon>Mycobacteriales</taxon>
        <taxon>Mycobacteriaceae</taxon>
        <taxon>Mycolicibacterium</taxon>
    </lineage>
</organism>
<evidence type="ECO:0000256" key="6">
    <source>
        <dbReference type="SAM" id="Phobius"/>
    </source>
</evidence>
<dbReference type="PATRIC" id="fig|1122247.3.peg.3225"/>
<sequence length="194" mass="21665">MTATPPIPDGPAQHAPPVRALPRQAYTPWSVRVAATLLDWAPIWVVVLVPFIGLLIAGDLDCIDSLYGSGTRYCSEAVAAFWGSVQFIALVPAVVYFLWNVCYRQGRTGQSVGKSKLNIKLVHAKTWQPIGFWRSLLRQVAHYIDWFICYIGFLWPLWDRRRQTLADKIVGTVCVPVDMPPPWSLPPPQPAAGE</sequence>
<evidence type="ECO:0000256" key="3">
    <source>
        <dbReference type="ARBA" id="ARBA00022692"/>
    </source>
</evidence>
<dbReference type="GO" id="GO:0005886">
    <property type="term" value="C:plasma membrane"/>
    <property type="evidence" value="ECO:0007669"/>
    <property type="project" value="UniProtKB-SubCell"/>
</dbReference>
<dbReference type="AlphaFoldDB" id="K5BE17"/>
<evidence type="ECO:0000256" key="2">
    <source>
        <dbReference type="ARBA" id="ARBA00022475"/>
    </source>
</evidence>
<comment type="subcellular location">
    <subcellularLocation>
        <location evidence="1">Cell membrane</location>
        <topology evidence="1">Multi-pass membrane protein</topology>
    </subcellularLocation>
</comment>
<feature type="domain" description="RDD" evidence="7">
    <location>
        <begin position="27"/>
        <end position="170"/>
    </location>
</feature>
<feature type="transmembrane region" description="Helical" evidence="6">
    <location>
        <begin position="40"/>
        <end position="58"/>
    </location>
</feature>
<keyword evidence="4 6" id="KW-1133">Transmembrane helix</keyword>
<keyword evidence="5 6" id="KW-0472">Membrane</keyword>
<name>K5BE17_MYCHD</name>
<dbReference type="eggNOG" id="COG1714">
    <property type="taxonomic scope" value="Bacteria"/>
</dbReference>
<dbReference type="Proteomes" id="UP000006265">
    <property type="component" value="Unassembled WGS sequence"/>
</dbReference>
<protein>
    <submittedName>
        <fullName evidence="8">RDD family protein</fullName>
    </submittedName>
</protein>